<dbReference type="HOGENOM" id="CLU_031864_5_3_2"/>
<dbReference type="InterPro" id="IPR050097">
    <property type="entry name" value="Ferredoxin-NADP_redctase_2"/>
</dbReference>
<name>B5ICK7_ACIB4</name>
<protein>
    <submittedName>
        <fullName evidence="7">FAD-dependent pyridine nucleotide-disulfide oxidoreductase</fullName>
    </submittedName>
</protein>
<evidence type="ECO:0000256" key="2">
    <source>
        <dbReference type="ARBA" id="ARBA00022827"/>
    </source>
</evidence>
<evidence type="ECO:0000256" key="4">
    <source>
        <dbReference type="ARBA" id="ARBA00023157"/>
    </source>
</evidence>
<evidence type="ECO:0000256" key="3">
    <source>
        <dbReference type="ARBA" id="ARBA00023002"/>
    </source>
</evidence>
<dbReference type="Proteomes" id="UP000001400">
    <property type="component" value="Chromosome"/>
</dbReference>
<gene>
    <name evidence="7" type="ordered locus">Aboo_1278</name>
</gene>
<dbReference type="SUPFAM" id="SSF51905">
    <property type="entry name" value="FAD/NAD(P)-binding domain"/>
    <property type="match status" value="1"/>
</dbReference>
<dbReference type="PRINTS" id="PR00469">
    <property type="entry name" value="PNDRDTASEII"/>
</dbReference>
<evidence type="ECO:0000313" key="8">
    <source>
        <dbReference type="Proteomes" id="UP000001400"/>
    </source>
</evidence>
<keyword evidence="5" id="KW-0676">Redox-active center</keyword>
<dbReference type="KEGG" id="abi:Aboo_1278"/>
<keyword evidence="8" id="KW-1185">Reference proteome</keyword>
<feature type="domain" description="FAD/NAD(P)-binding" evidence="6">
    <location>
        <begin position="18"/>
        <end position="302"/>
    </location>
</feature>
<dbReference type="RefSeq" id="WP_008083958.1">
    <property type="nucleotide sequence ID" value="NC_013926.1"/>
</dbReference>
<proteinExistence type="predicted"/>
<dbReference type="OrthoDB" id="27340at2157"/>
<dbReference type="GO" id="GO:0016668">
    <property type="term" value="F:oxidoreductase activity, acting on a sulfur group of donors, NAD(P) as acceptor"/>
    <property type="evidence" value="ECO:0007669"/>
    <property type="project" value="UniProtKB-ARBA"/>
</dbReference>
<keyword evidence="4" id="KW-1015">Disulfide bond</keyword>
<dbReference type="PROSITE" id="PS00573">
    <property type="entry name" value="PYRIDINE_REDOX_2"/>
    <property type="match status" value="1"/>
</dbReference>
<dbReference type="AlphaFoldDB" id="B5ICK7"/>
<dbReference type="PANTHER" id="PTHR48105">
    <property type="entry name" value="THIOREDOXIN REDUCTASE 1-RELATED-RELATED"/>
    <property type="match status" value="1"/>
</dbReference>
<dbReference type="Pfam" id="PF07992">
    <property type="entry name" value="Pyr_redox_2"/>
    <property type="match status" value="1"/>
</dbReference>
<sequence>MDFGFVLPTGSRESKDVDLAIIGGGPAGLSAGIYAKRAGLEAIIIDKGNAGGLAEEAPYVENYLGYKGIKGEELVKEFKEHAMDYVEISERNEVKEITKEGDIFIINAEKGEYKAKAIIFATGTTHKTLGVPGEKELFGKGVSYCVTCDGYFYRGKKVAVIGGGNSGAIAAIYLKDIGVEPVVLEYMPKFMCEKAYENIIKDRKIPYYTNVQVTSIEGKDKVEKVVYKDRATGEINEIQVDGVFIYVGLIPISDLAKKLGVKTDERGYINVDLKMRTNVPRIYAAGDVTGYAGQIIIAAGQGAMAALSAYEDLMLH</sequence>
<dbReference type="GeneID" id="8828240"/>
<keyword evidence="3" id="KW-0560">Oxidoreductase</keyword>
<evidence type="ECO:0000259" key="6">
    <source>
        <dbReference type="Pfam" id="PF07992"/>
    </source>
</evidence>
<keyword evidence="1" id="KW-0285">Flavoprotein</keyword>
<dbReference type="Gene3D" id="3.50.50.60">
    <property type="entry name" value="FAD/NAD(P)-binding domain"/>
    <property type="match status" value="2"/>
</dbReference>
<accession>B5ICK7</accession>
<dbReference type="EMBL" id="CP001941">
    <property type="protein sequence ID" value="ADD09086.1"/>
    <property type="molecule type" value="Genomic_DNA"/>
</dbReference>
<dbReference type="STRING" id="439481.Aboo_1278"/>
<evidence type="ECO:0000256" key="5">
    <source>
        <dbReference type="ARBA" id="ARBA00023284"/>
    </source>
</evidence>
<dbReference type="InterPro" id="IPR023753">
    <property type="entry name" value="FAD/NAD-binding_dom"/>
</dbReference>
<organism evidence="7 8">
    <name type="scientific">Aciduliprofundum boonei (strain DSM 19572 / T469)</name>
    <dbReference type="NCBI Taxonomy" id="439481"/>
    <lineage>
        <taxon>Archaea</taxon>
        <taxon>Methanobacteriati</taxon>
        <taxon>Thermoplasmatota</taxon>
        <taxon>DHVE2 group</taxon>
        <taxon>Candidatus Aciduliprofundum</taxon>
    </lineage>
</organism>
<dbReference type="eggNOG" id="arCOG01296">
    <property type="taxonomic scope" value="Archaea"/>
</dbReference>
<dbReference type="PRINTS" id="PR00368">
    <property type="entry name" value="FADPNR"/>
</dbReference>
<dbReference type="InterPro" id="IPR008255">
    <property type="entry name" value="Pyr_nucl-diS_OxRdtase_2_AS"/>
</dbReference>
<evidence type="ECO:0000256" key="1">
    <source>
        <dbReference type="ARBA" id="ARBA00022630"/>
    </source>
</evidence>
<keyword evidence="2" id="KW-0274">FAD</keyword>
<evidence type="ECO:0000313" key="7">
    <source>
        <dbReference type="EMBL" id="ADD09086.1"/>
    </source>
</evidence>
<reference evidence="7" key="1">
    <citation type="submission" date="2010-02" db="EMBL/GenBank/DDBJ databases">
        <title>Complete sequence of Aciduliprofundum boonei T469.</title>
        <authorList>
            <consortium name="US DOE Joint Genome Institute"/>
            <person name="Lucas S."/>
            <person name="Copeland A."/>
            <person name="Lapidus A."/>
            <person name="Cheng J.-F."/>
            <person name="Bruce D."/>
            <person name="Goodwin L."/>
            <person name="Pitluck S."/>
            <person name="Saunders E."/>
            <person name="Detter J.C."/>
            <person name="Han C."/>
            <person name="Tapia R."/>
            <person name="Land M."/>
            <person name="Hauser L."/>
            <person name="Kyrpides N."/>
            <person name="Mikhailova N."/>
            <person name="Flores G."/>
            <person name="Reysenbach A.-L."/>
            <person name="Woyke T."/>
        </authorList>
    </citation>
    <scope>NUCLEOTIDE SEQUENCE</scope>
    <source>
        <strain evidence="7">T469</strain>
    </source>
</reference>
<dbReference type="InterPro" id="IPR036188">
    <property type="entry name" value="FAD/NAD-bd_sf"/>
</dbReference>